<name>A0A430FMR4_9BIFI</name>
<evidence type="ECO:0000256" key="1">
    <source>
        <dbReference type="SAM" id="Phobius"/>
    </source>
</evidence>
<dbReference type="InterPro" id="IPR008407">
    <property type="entry name" value="Brnchd-chn_aa_trnsp_AzlD"/>
</dbReference>
<sequence length="111" mass="12207">MTMPLWQAVVTIAVVAIGTIITRFLPFIVFPESKKPPRFVEYLGNVLPYAMTGLLVVYSLKDVSVTSGTHGLPEAIAMVAIIALHMWKRNMLLSIAGGTILYMVLVQTVFI</sequence>
<organism evidence="2 3">
    <name type="scientific">Bifidobacterium goeldii</name>
    <dbReference type="NCBI Taxonomy" id="2306975"/>
    <lineage>
        <taxon>Bacteria</taxon>
        <taxon>Bacillati</taxon>
        <taxon>Actinomycetota</taxon>
        <taxon>Actinomycetes</taxon>
        <taxon>Bifidobacteriales</taxon>
        <taxon>Bifidobacteriaceae</taxon>
        <taxon>Bifidobacterium</taxon>
    </lineage>
</organism>
<accession>A0A430FMR4</accession>
<proteinExistence type="predicted"/>
<dbReference type="AlphaFoldDB" id="A0A430FMR4"/>
<keyword evidence="3" id="KW-1185">Reference proteome</keyword>
<keyword evidence="1" id="KW-1133">Transmembrane helix</keyword>
<reference evidence="2 3" key="1">
    <citation type="submission" date="2018-09" db="EMBL/GenBank/DDBJ databases">
        <title>Characterization of the phylogenetic diversity of five novel species belonging to the genus Bifidobacterium.</title>
        <authorList>
            <person name="Lugli G.A."/>
            <person name="Duranti S."/>
            <person name="Milani C."/>
        </authorList>
    </citation>
    <scope>NUCLEOTIDE SEQUENCE [LARGE SCALE GENOMIC DNA]</scope>
    <source>
        <strain evidence="2 3">2034B</strain>
    </source>
</reference>
<feature type="transmembrane region" description="Helical" evidence="1">
    <location>
        <begin position="66"/>
        <end position="84"/>
    </location>
</feature>
<keyword evidence="1" id="KW-0472">Membrane</keyword>
<dbReference type="Proteomes" id="UP000287533">
    <property type="component" value="Unassembled WGS sequence"/>
</dbReference>
<gene>
    <name evidence="2" type="ORF">D2E25_0418</name>
</gene>
<keyword evidence="1" id="KW-0812">Transmembrane</keyword>
<dbReference type="Pfam" id="PF05437">
    <property type="entry name" value="AzlD"/>
    <property type="match status" value="1"/>
</dbReference>
<feature type="transmembrane region" description="Helical" evidence="1">
    <location>
        <begin position="42"/>
        <end position="60"/>
    </location>
</feature>
<evidence type="ECO:0000313" key="3">
    <source>
        <dbReference type="Proteomes" id="UP000287533"/>
    </source>
</evidence>
<feature type="transmembrane region" description="Helical" evidence="1">
    <location>
        <begin position="6"/>
        <end position="30"/>
    </location>
</feature>
<comment type="caution">
    <text evidence="2">The sequence shown here is derived from an EMBL/GenBank/DDBJ whole genome shotgun (WGS) entry which is preliminary data.</text>
</comment>
<dbReference type="EMBL" id="QXGL01000001">
    <property type="protein sequence ID" value="RSX54112.1"/>
    <property type="molecule type" value="Genomic_DNA"/>
</dbReference>
<dbReference type="OrthoDB" id="5324916at2"/>
<feature type="transmembrane region" description="Helical" evidence="1">
    <location>
        <begin position="91"/>
        <end position="110"/>
    </location>
</feature>
<protein>
    <submittedName>
        <fullName evidence="2">Branched-chain amino acid permease</fullName>
    </submittedName>
</protein>
<dbReference type="PIRSF" id="PIRSF003203">
    <property type="entry name" value="AzlD"/>
    <property type="match status" value="1"/>
</dbReference>
<dbReference type="RefSeq" id="WP_125979385.1">
    <property type="nucleotide sequence ID" value="NZ_QXGL01000001.1"/>
</dbReference>
<evidence type="ECO:0000313" key="2">
    <source>
        <dbReference type="EMBL" id="RSX54112.1"/>
    </source>
</evidence>